<dbReference type="PANTHER" id="PTHR13356:SF10">
    <property type="entry name" value="REPLICATION FACTOR-A PROTEIN 1"/>
    <property type="match status" value="1"/>
</dbReference>
<dbReference type="Gene3D" id="2.40.50.140">
    <property type="entry name" value="Nucleic acid-binding proteins"/>
    <property type="match status" value="3"/>
</dbReference>
<dbReference type="GO" id="GO:0003677">
    <property type="term" value="F:DNA binding"/>
    <property type="evidence" value="ECO:0007669"/>
    <property type="project" value="UniProtKB-KW"/>
</dbReference>
<reference evidence="2" key="1">
    <citation type="journal article" date="2014" name="Genome Biol. Evol.">
        <title>Pangenome evidence for extensive interdomain horizontal transfer affecting lineage core and shell genes in uncultured planktonic thaumarchaeota and euryarchaeota.</title>
        <authorList>
            <person name="Deschamps P."/>
            <person name="Zivanovic Y."/>
            <person name="Moreira D."/>
            <person name="Rodriguez-Valera F."/>
            <person name="Lopez-Garcia P."/>
        </authorList>
    </citation>
    <scope>NUCLEOTIDE SEQUENCE</scope>
</reference>
<gene>
    <name evidence="2" type="primary">RFA1</name>
    <name evidence="2" type="synonym">rpa</name>
    <name evidence="2" type="synonym">RPA1</name>
</gene>
<dbReference type="SUPFAM" id="SSF50249">
    <property type="entry name" value="Nucleic acid-binding proteins"/>
    <property type="match status" value="4"/>
</dbReference>
<dbReference type="AlphaFoldDB" id="A0A075FNH4"/>
<accession>A0A075FNH4</accession>
<dbReference type="EMBL" id="KF900387">
    <property type="protein sequence ID" value="AIE93160.1"/>
    <property type="molecule type" value="Genomic_DNA"/>
</dbReference>
<dbReference type="InterPro" id="IPR012340">
    <property type="entry name" value="NA-bd_OB-fold"/>
</dbReference>
<protein>
    <submittedName>
        <fullName evidence="2">Replication factor A (RFA1, RPA1, rpa)</fullName>
    </submittedName>
</protein>
<dbReference type="GO" id="GO:0000724">
    <property type="term" value="P:double-strand break repair via homologous recombination"/>
    <property type="evidence" value="ECO:0007669"/>
    <property type="project" value="TreeGrafter"/>
</dbReference>
<organism evidence="2">
    <name type="scientific">uncultured marine group II/III euryarchaeote AD1000_31_H02</name>
    <dbReference type="NCBI Taxonomy" id="1457754"/>
    <lineage>
        <taxon>Archaea</taxon>
        <taxon>Methanobacteriati</taxon>
        <taxon>Methanobacteriota</taxon>
        <taxon>environmental samples</taxon>
    </lineage>
</organism>
<dbReference type="InterPro" id="IPR051231">
    <property type="entry name" value="SOSS-B"/>
</dbReference>
<keyword evidence="1" id="KW-0238">DNA-binding</keyword>
<dbReference type="GO" id="GO:0010212">
    <property type="term" value="P:response to ionizing radiation"/>
    <property type="evidence" value="ECO:0007669"/>
    <property type="project" value="TreeGrafter"/>
</dbReference>
<evidence type="ECO:0000256" key="1">
    <source>
        <dbReference type="ARBA" id="ARBA00023125"/>
    </source>
</evidence>
<dbReference type="PANTHER" id="PTHR13356">
    <property type="entry name" value="OB FOLD NUCLEIC ACID BINDING PROTEIN-RELATED"/>
    <property type="match status" value="1"/>
</dbReference>
<proteinExistence type="predicted"/>
<evidence type="ECO:0000313" key="2">
    <source>
        <dbReference type="EMBL" id="AIE93160.1"/>
    </source>
</evidence>
<sequence length="562" mass="62339">MTEDGRYATQVKIVKQECPDADEGEIVQEFRRYEEEFLIPPEDALRSVVRKFQAAAGMEQTKISAPSRAEMKVDRFSELGADDRNVTIEVAVITYTPRIQMVRGEERQVAFGWIEDNPWEGSDNRERWDFKDWGEQAENLAPGSVVRLEGASVNEWNDKRSLNINRTTRVTVLREGGTPATQVSSDPVDIATASANEGYINIVARLISAKSDVIVKRDGSGELDVVRGRLGDSSGSIGFLSWVPLEHEPGTLLKIDGASVRKFRETPEINIGDRTRIEVYHDTAFASMEDLSQANKVAISDLRNGMRDIEVTVQVESWVQRSFSSEDGTERVVRSGDVIDPSGRCRLTAWCEVDPEPGDFLHLTGARVQEWQGSPDLVVDDAAQISNLSDAPWESIDPEQHWVDVDLTSVVSGGSRRGIRTSGTVVAVRPDSGIVERCPECRRVLRDGSCMEHGPQRGEEDLRLRFVIDDGVSNASLLMSKDASEAFLGVNQESVKEEIARDGRDGFVASLRQRVLAQRFSIKGRSIVDDQGTMLLADETEQIQTTAADAANDVMQRWGVVL</sequence>
<name>A0A075FNH4_9EURY</name>